<evidence type="ECO:0000256" key="4">
    <source>
        <dbReference type="ARBA" id="ARBA00022833"/>
    </source>
</evidence>
<dbReference type="AlphaFoldDB" id="A0A9N9WGA8"/>
<sequence length="362" mass="42447">MRKSNITVKDLREIEKHHANLNTIRQCSNATPIRSRVGISYTCAYCTDEYPNPADLKSHTLEHHSPRSALKWIAKEMYKPSSYIVKLDITALKCNICDTEFDSLDDFVYHLITDHDKKIYSDIEDHIVPFKFEDEVLRCVFCSKICNKFKTMLEHMNIHYRNVVCHVCDAGFVNSNILSNHIPTHKKGEFECTFCDKIFDTSLKQKAHEKVVHKQVVWNKCGICDEKFRNHATKEQHMAAMHGVGIIEVQCQACSKIFSNKRRYTIHMKRDHLMEREHKCDECDMAFFAQTDLKKHMLKHTGEKKYQCSVCKKSYGRQNTLKEHLKIHANIRNYKCDYCDQKFIQKCSLKGHLKSKHNVIIQ</sequence>
<evidence type="ECO:0000256" key="5">
    <source>
        <dbReference type="PROSITE-ProRule" id="PRU00042"/>
    </source>
</evidence>
<dbReference type="EMBL" id="OU893351">
    <property type="protein sequence ID" value="CAG9789652.1"/>
    <property type="molecule type" value="Genomic_DNA"/>
</dbReference>
<dbReference type="InterPro" id="IPR036236">
    <property type="entry name" value="Znf_C2H2_sf"/>
</dbReference>
<keyword evidence="4" id="KW-0862">Zinc</keyword>
<reference evidence="7" key="2">
    <citation type="submission" date="2022-10" db="EMBL/GenBank/DDBJ databases">
        <authorList>
            <consortium name="ENA_rothamsted_submissions"/>
            <consortium name="culmorum"/>
            <person name="King R."/>
        </authorList>
    </citation>
    <scope>NUCLEOTIDE SEQUENCE</scope>
</reference>
<gene>
    <name evidence="7" type="ORF">DIATSA_LOCUS7368</name>
</gene>
<dbReference type="GO" id="GO:0008270">
    <property type="term" value="F:zinc ion binding"/>
    <property type="evidence" value="ECO:0007669"/>
    <property type="project" value="UniProtKB-KW"/>
</dbReference>
<protein>
    <recommendedName>
        <fullName evidence="6">C2H2-type domain-containing protein</fullName>
    </recommendedName>
</protein>
<dbReference type="GO" id="GO:0005634">
    <property type="term" value="C:nucleus"/>
    <property type="evidence" value="ECO:0007669"/>
    <property type="project" value="UniProtKB-ARBA"/>
</dbReference>
<keyword evidence="8" id="KW-1185">Reference proteome</keyword>
<dbReference type="InterPro" id="IPR013087">
    <property type="entry name" value="Znf_C2H2_type"/>
</dbReference>
<proteinExistence type="predicted"/>
<feature type="domain" description="C2H2-type" evidence="6">
    <location>
        <begin position="249"/>
        <end position="277"/>
    </location>
</feature>
<dbReference type="Proteomes" id="UP001153714">
    <property type="component" value="Chromosome 20"/>
</dbReference>
<dbReference type="FunFam" id="3.30.160.60:FF:000624">
    <property type="entry name" value="zinc finger protein 697"/>
    <property type="match status" value="1"/>
</dbReference>
<reference evidence="7" key="1">
    <citation type="submission" date="2021-12" db="EMBL/GenBank/DDBJ databases">
        <authorList>
            <person name="King R."/>
        </authorList>
    </citation>
    <scope>NUCLEOTIDE SEQUENCE</scope>
</reference>
<evidence type="ECO:0000256" key="1">
    <source>
        <dbReference type="ARBA" id="ARBA00022723"/>
    </source>
</evidence>
<evidence type="ECO:0000256" key="2">
    <source>
        <dbReference type="ARBA" id="ARBA00022737"/>
    </source>
</evidence>
<feature type="domain" description="C2H2-type" evidence="6">
    <location>
        <begin position="278"/>
        <end position="305"/>
    </location>
</feature>
<dbReference type="SMART" id="SM00355">
    <property type="entry name" value="ZnF_C2H2"/>
    <property type="match status" value="10"/>
</dbReference>
<keyword evidence="3 5" id="KW-0863">Zinc-finger</keyword>
<evidence type="ECO:0000313" key="8">
    <source>
        <dbReference type="Proteomes" id="UP001153714"/>
    </source>
</evidence>
<dbReference type="PROSITE" id="PS00028">
    <property type="entry name" value="ZINC_FINGER_C2H2_1"/>
    <property type="match status" value="8"/>
</dbReference>
<dbReference type="SUPFAM" id="SSF57667">
    <property type="entry name" value="beta-beta-alpha zinc fingers"/>
    <property type="match status" value="3"/>
</dbReference>
<dbReference type="Pfam" id="PF00096">
    <property type="entry name" value="zf-C2H2"/>
    <property type="match status" value="3"/>
</dbReference>
<dbReference type="PANTHER" id="PTHR24379:SF121">
    <property type="entry name" value="C2H2-TYPE DOMAIN-CONTAINING PROTEIN"/>
    <property type="match status" value="1"/>
</dbReference>
<dbReference type="PROSITE" id="PS50157">
    <property type="entry name" value="ZINC_FINGER_C2H2_2"/>
    <property type="match status" value="6"/>
</dbReference>
<dbReference type="PANTHER" id="PTHR24379">
    <property type="entry name" value="KRAB AND ZINC FINGER DOMAIN-CONTAINING"/>
    <property type="match status" value="1"/>
</dbReference>
<dbReference type="Gene3D" id="3.30.160.60">
    <property type="entry name" value="Classic Zinc Finger"/>
    <property type="match status" value="6"/>
</dbReference>
<dbReference type="FunFam" id="3.30.160.60:FF:000446">
    <property type="entry name" value="Zinc finger protein"/>
    <property type="match status" value="1"/>
</dbReference>
<keyword evidence="2" id="KW-0677">Repeat</keyword>
<feature type="domain" description="C2H2-type" evidence="6">
    <location>
        <begin position="334"/>
        <end position="357"/>
    </location>
</feature>
<evidence type="ECO:0000256" key="3">
    <source>
        <dbReference type="ARBA" id="ARBA00022771"/>
    </source>
</evidence>
<evidence type="ECO:0000259" key="6">
    <source>
        <dbReference type="PROSITE" id="PS50157"/>
    </source>
</evidence>
<name>A0A9N9WGA8_9NEOP</name>
<feature type="domain" description="C2H2-type" evidence="6">
    <location>
        <begin position="190"/>
        <end position="213"/>
    </location>
</feature>
<dbReference type="OrthoDB" id="6077919at2759"/>
<feature type="domain" description="C2H2-type" evidence="6">
    <location>
        <begin position="306"/>
        <end position="333"/>
    </location>
</feature>
<organism evidence="7 8">
    <name type="scientific">Diatraea saccharalis</name>
    <name type="common">sugarcane borer</name>
    <dbReference type="NCBI Taxonomy" id="40085"/>
    <lineage>
        <taxon>Eukaryota</taxon>
        <taxon>Metazoa</taxon>
        <taxon>Ecdysozoa</taxon>
        <taxon>Arthropoda</taxon>
        <taxon>Hexapoda</taxon>
        <taxon>Insecta</taxon>
        <taxon>Pterygota</taxon>
        <taxon>Neoptera</taxon>
        <taxon>Endopterygota</taxon>
        <taxon>Lepidoptera</taxon>
        <taxon>Glossata</taxon>
        <taxon>Ditrysia</taxon>
        <taxon>Pyraloidea</taxon>
        <taxon>Crambidae</taxon>
        <taxon>Crambinae</taxon>
        <taxon>Diatraea</taxon>
    </lineage>
</organism>
<feature type="domain" description="C2H2-type" evidence="6">
    <location>
        <begin position="41"/>
        <end position="68"/>
    </location>
</feature>
<evidence type="ECO:0000313" key="7">
    <source>
        <dbReference type="EMBL" id="CAG9789652.1"/>
    </source>
</evidence>
<keyword evidence="1" id="KW-0479">Metal-binding</keyword>
<accession>A0A9N9WGA8</accession>